<dbReference type="InterPro" id="IPR059106">
    <property type="entry name" value="WHD_MalT"/>
</dbReference>
<reference evidence="5 6" key="1">
    <citation type="journal article" date="2011" name="Int. J. Syst. Evol. Microbiol.">
        <title>Zhongshania antarctica gen. nov., sp. nov. and Zhongshania guokunii sp. nov., gammaproteobacteria respectively isolated from coastal attached (fast) ice and surface seawater of the Antarctic.</title>
        <authorList>
            <person name="Li H.J."/>
            <person name="Zhang X.Y."/>
            <person name="Chen C.X."/>
            <person name="Zhang Y.J."/>
            <person name="Gao Z.M."/>
            <person name="Yu Y."/>
            <person name="Chen X.L."/>
            <person name="Chen B."/>
            <person name="Zhang Y.Z."/>
        </authorList>
    </citation>
    <scope>NUCLEOTIDE SEQUENCE [LARGE SCALE GENOMIC DNA]</scope>
    <source>
        <strain evidence="5 6">R06B22</strain>
    </source>
</reference>
<dbReference type="InterPro" id="IPR000792">
    <property type="entry name" value="Tscrpt_reg_LuxR_C"/>
</dbReference>
<dbReference type="PRINTS" id="PR00038">
    <property type="entry name" value="HTHLUXR"/>
</dbReference>
<evidence type="ECO:0000313" key="6">
    <source>
        <dbReference type="Proteomes" id="UP001557484"/>
    </source>
</evidence>
<sequence length="928" mass="103809">MDTARSIFSQFQILETKLKPPYLRAQAFARESLTRRVEAEAAATRLLTLIAPAGSGKSTLMAELYNGALSSGRHCCWLSLDVDDNESAIFSKYFIACTYGLDIKSAERELAFLKYSSNRDYSALFDTLLARIISIGIEITIFIDDFQYISNPEIIRFWNRLILHAPPTMCVVIAGRNRLPLDLSRRQISGMLTDITQNDLNLTATEIQRYLDQAHNIPCEIKSAEVLHHSTEGWVAGVQLAALAISSSNTPAADFVEGFTGKDKSLTEYLLQTVLSELPSDVRAFLLSSSPLVRFSAVLCDHINEADNGHQIIEYLDKNNIFVVPEDRDGIWYRYHHLFEDFLRSELKKQNPLRYNEICIRAAQWWESQDLLTESIQYYLTANNFDKAADLITARAPDIALLRGDHSTILDWMRRLPEKYHTSQPQLVLNHAWSCTFSRDPERAIELCHKALAGLEDATLFAWDLDKATIETCYWQAKTTEVIAIVASDELIKSADKCKQILDSIPKTELFDISSIYNCLAYSMLGQREYVQSAHYAAEAYKFSIKSGSNYGSVWAEFLGGLANVEMGKLRAASENASKASQKAGPASDNNISLCAMADFIRSEINVQKCNFNVPAESSGLGRSFISLYGPVEPLLAAIRNEARKLVWGGQLNLAWEVLHHGQEIALSTNQGRLHFGLVAEEIELQIWSGQVAEAKETVTRTHFFTFDTSDLSAELIPAIQDTTQLILARVLLAENQAEKALKIIVRLINATRIKNDSRVRLLRALATMKAVALWNNNQKKEGVRELDKVINDAAQEDHAYPILVSGRQLLPILEEIQSRHHQGIDSNELKVKNNFVNRLLLLLSGEAAESVVELKPTNANVAGRYELTGREISILKLIGAGMANSEIAGELVISIATVKWHLHNIYQKIDVKSRTAAAAYARKISLI</sequence>
<dbReference type="CDD" id="cd06170">
    <property type="entry name" value="LuxR_C_like"/>
    <property type="match status" value="1"/>
</dbReference>
<protein>
    <submittedName>
        <fullName evidence="5">LuxR C-terminal-related transcriptional regulator</fullName>
    </submittedName>
</protein>
<accession>A0ABV3TQT3</accession>
<dbReference type="SMART" id="SM00421">
    <property type="entry name" value="HTH_LUXR"/>
    <property type="match status" value="1"/>
</dbReference>
<evidence type="ECO:0000313" key="5">
    <source>
        <dbReference type="EMBL" id="MEX1663951.1"/>
    </source>
</evidence>
<dbReference type="Proteomes" id="UP001557484">
    <property type="component" value="Unassembled WGS sequence"/>
</dbReference>
<dbReference type="EMBL" id="JBFRYB010000001">
    <property type="protein sequence ID" value="MEX1663951.1"/>
    <property type="molecule type" value="Genomic_DNA"/>
</dbReference>
<organism evidence="5 6">
    <name type="scientific">Zhongshania arctica</name>
    <dbReference type="NCBI Taxonomy" id="3238302"/>
    <lineage>
        <taxon>Bacteria</taxon>
        <taxon>Pseudomonadati</taxon>
        <taxon>Pseudomonadota</taxon>
        <taxon>Gammaproteobacteria</taxon>
        <taxon>Cellvibrionales</taxon>
        <taxon>Spongiibacteraceae</taxon>
        <taxon>Zhongshania</taxon>
    </lineage>
</organism>
<dbReference type="InterPro" id="IPR036388">
    <property type="entry name" value="WH-like_DNA-bd_sf"/>
</dbReference>
<dbReference type="PROSITE" id="PS00622">
    <property type="entry name" value="HTH_LUXR_1"/>
    <property type="match status" value="1"/>
</dbReference>
<dbReference type="SUPFAM" id="SSF52540">
    <property type="entry name" value="P-loop containing nucleoside triphosphate hydrolases"/>
    <property type="match status" value="1"/>
</dbReference>
<dbReference type="Gene3D" id="1.10.10.10">
    <property type="entry name" value="Winged helix-like DNA-binding domain superfamily/Winged helix DNA-binding domain"/>
    <property type="match status" value="1"/>
</dbReference>
<proteinExistence type="predicted"/>
<feature type="domain" description="HTH luxR-type" evidence="4">
    <location>
        <begin position="861"/>
        <end position="926"/>
    </location>
</feature>
<dbReference type="Pfam" id="PF00196">
    <property type="entry name" value="GerE"/>
    <property type="match status" value="1"/>
</dbReference>
<dbReference type="InterPro" id="IPR041617">
    <property type="entry name" value="TPR_MalT"/>
</dbReference>
<evidence type="ECO:0000256" key="2">
    <source>
        <dbReference type="ARBA" id="ARBA00023125"/>
    </source>
</evidence>
<evidence type="ECO:0000256" key="3">
    <source>
        <dbReference type="ARBA" id="ARBA00023163"/>
    </source>
</evidence>
<keyword evidence="6" id="KW-1185">Reference proteome</keyword>
<dbReference type="Pfam" id="PF25873">
    <property type="entry name" value="WHD_MalT"/>
    <property type="match status" value="1"/>
</dbReference>
<evidence type="ECO:0000256" key="1">
    <source>
        <dbReference type="ARBA" id="ARBA00023015"/>
    </source>
</evidence>
<dbReference type="PANTHER" id="PTHR44688:SF25">
    <property type="entry name" value="HTH LUXR-TYPE DOMAIN-CONTAINING PROTEIN"/>
    <property type="match status" value="1"/>
</dbReference>
<dbReference type="InterPro" id="IPR027417">
    <property type="entry name" value="P-loop_NTPase"/>
</dbReference>
<keyword evidence="3" id="KW-0804">Transcription</keyword>
<dbReference type="PROSITE" id="PS50043">
    <property type="entry name" value="HTH_LUXR_2"/>
    <property type="match status" value="1"/>
</dbReference>
<dbReference type="SUPFAM" id="SSF46894">
    <property type="entry name" value="C-terminal effector domain of the bipartite response regulators"/>
    <property type="match status" value="1"/>
</dbReference>
<dbReference type="RefSeq" id="WP_368374080.1">
    <property type="nucleotide sequence ID" value="NZ_JBFRYB010000001.1"/>
</dbReference>
<comment type="caution">
    <text evidence="5">The sequence shown here is derived from an EMBL/GenBank/DDBJ whole genome shotgun (WGS) entry which is preliminary data.</text>
</comment>
<dbReference type="InterPro" id="IPR011990">
    <property type="entry name" value="TPR-like_helical_dom_sf"/>
</dbReference>
<keyword evidence="2" id="KW-0238">DNA-binding</keyword>
<dbReference type="PANTHER" id="PTHR44688">
    <property type="entry name" value="DNA-BINDING TRANSCRIPTIONAL ACTIVATOR DEVR_DOSR"/>
    <property type="match status" value="1"/>
</dbReference>
<dbReference type="InterPro" id="IPR016032">
    <property type="entry name" value="Sig_transdc_resp-reg_C-effctor"/>
</dbReference>
<gene>
    <name evidence="5" type="ORF">AB4875_00560</name>
</gene>
<keyword evidence="1" id="KW-0805">Transcription regulation</keyword>
<evidence type="ECO:0000259" key="4">
    <source>
        <dbReference type="PROSITE" id="PS50043"/>
    </source>
</evidence>
<dbReference type="Gene3D" id="1.25.40.10">
    <property type="entry name" value="Tetratricopeptide repeat domain"/>
    <property type="match status" value="1"/>
</dbReference>
<dbReference type="Gene3D" id="3.40.50.300">
    <property type="entry name" value="P-loop containing nucleotide triphosphate hydrolases"/>
    <property type="match status" value="1"/>
</dbReference>
<name>A0ABV3TQT3_9GAMM</name>
<dbReference type="Pfam" id="PF17874">
    <property type="entry name" value="TPR_MalT"/>
    <property type="match status" value="1"/>
</dbReference>